<evidence type="ECO:0000313" key="3">
    <source>
        <dbReference type="Proteomes" id="UP000708208"/>
    </source>
</evidence>
<dbReference type="AlphaFoldDB" id="A0A8J2JXR7"/>
<comment type="caution">
    <text evidence="2">The sequence shown here is derived from an EMBL/GenBank/DDBJ whole genome shotgun (WGS) entry which is preliminary data.</text>
</comment>
<dbReference type="EMBL" id="CAJVCH010038222">
    <property type="protein sequence ID" value="CAG7716393.1"/>
    <property type="molecule type" value="Genomic_DNA"/>
</dbReference>
<evidence type="ECO:0000313" key="2">
    <source>
        <dbReference type="EMBL" id="CAG7716393.1"/>
    </source>
</evidence>
<proteinExistence type="predicted"/>
<keyword evidence="1" id="KW-0472">Membrane</keyword>
<sequence length="117" mass="12789">MLEIEKFEVVSSNPRIASFGSGISGRALVDELWVIGYAYAIGWVIMISTVIYVLIKTFLIPAMFGARYYGTRAYLRDPSLNVRSETGHNLGMDENAATMLTAIVTRAVTGPGRIAVN</sequence>
<accession>A0A8J2JXR7</accession>
<name>A0A8J2JXR7_9HEXA</name>
<dbReference type="Proteomes" id="UP000708208">
    <property type="component" value="Unassembled WGS sequence"/>
</dbReference>
<reference evidence="2" key="1">
    <citation type="submission" date="2021-06" db="EMBL/GenBank/DDBJ databases">
        <authorList>
            <person name="Hodson N. C."/>
            <person name="Mongue J. A."/>
            <person name="Jaron S. K."/>
        </authorList>
    </citation>
    <scope>NUCLEOTIDE SEQUENCE</scope>
</reference>
<keyword evidence="3" id="KW-1185">Reference proteome</keyword>
<organism evidence="2 3">
    <name type="scientific">Allacma fusca</name>
    <dbReference type="NCBI Taxonomy" id="39272"/>
    <lineage>
        <taxon>Eukaryota</taxon>
        <taxon>Metazoa</taxon>
        <taxon>Ecdysozoa</taxon>
        <taxon>Arthropoda</taxon>
        <taxon>Hexapoda</taxon>
        <taxon>Collembola</taxon>
        <taxon>Symphypleona</taxon>
        <taxon>Sminthuridae</taxon>
        <taxon>Allacma</taxon>
    </lineage>
</organism>
<keyword evidence="1" id="KW-0812">Transmembrane</keyword>
<evidence type="ECO:0000256" key="1">
    <source>
        <dbReference type="SAM" id="Phobius"/>
    </source>
</evidence>
<feature type="transmembrane region" description="Helical" evidence="1">
    <location>
        <begin position="34"/>
        <end position="55"/>
    </location>
</feature>
<gene>
    <name evidence="2" type="ORF">AFUS01_LOCUS5906</name>
</gene>
<keyword evidence="1" id="KW-1133">Transmembrane helix</keyword>
<protein>
    <submittedName>
        <fullName evidence="2">Uncharacterized protein</fullName>
    </submittedName>
</protein>